<comment type="caution">
    <text evidence="1">The sequence shown here is derived from an EMBL/GenBank/DDBJ whole genome shotgun (WGS) entry which is preliminary data.</text>
</comment>
<protein>
    <submittedName>
        <fullName evidence="1">Uncharacterized protein</fullName>
    </submittedName>
</protein>
<proteinExistence type="predicted"/>
<dbReference type="EMBL" id="BAABME010000916">
    <property type="protein sequence ID" value="GAA0146354.1"/>
    <property type="molecule type" value="Genomic_DNA"/>
</dbReference>
<reference evidence="1 2" key="1">
    <citation type="submission" date="2024-01" db="EMBL/GenBank/DDBJ databases">
        <title>The complete chloroplast genome sequence of Lithospermum erythrorhizon: insights into the phylogenetic relationship among Boraginaceae species and the maternal lineages of purple gromwells.</title>
        <authorList>
            <person name="Okada T."/>
            <person name="Watanabe K."/>
        </authorList>
    </citation>
    <scope>NUCLEOTIDE SEQUENCE [LARGE SCALE GENOMIC DNA]</scope>
</reference>
<evidence type="ECO:0000313" key="2">
    <source>
        <dbReference type="Proteomes" id="UP001454036"/>
    </source>
</evidence>
<accession>A0AAV3P3X1</accession>
<evidence type="ECO:0000313" key="1">
    <source>
        <dbReference type="EMBL" id="GAA0146354.1"/>
    </source>
</evidence>
<dbReference type="AlphaFoldDB" id="A0AAV3P3X1"/>
<gene>
    <name evidence="1" type="ORF">LIER_06333</name>
</gene>
<keyword evidence="2" id="KW-1185">Reference proteome</keyword>
<name>A0AAV3P3X1_LITER</name>
<dbReference type="Proteomes" id="UP001454036">
    <property type="component" value="Unassembled WGS sequence"/>
</dbReference>
<sequence length="148" mass="17744">MRAFLWKGQTEGKGAHKEQEAMWIKWINTYRLKDKSIWDIQLRSVDTWTWTEMLKFREILKPHVKWSVGNGVNVNFLHDNWYCMGVLHEIFRRKEVSLLRIEHEDSLAYALRKFHSPRDKHDTDAMNRCRNDMPILSDRADVVCWNGA</sequence>
<organism evidence="1 2">
    <name type="scientific">Lithospermum erythrorhizon</name>
    <name type="common">Purple gromwell</name>
    <name type="synonym">Lithospermum officinale var. erythrorhizon</name>
    <dbReference type="NCBI Taxonomy" id="34254"/>
    <lineage>
        <taxon>Eukaryota</taxon>
        <taxon>Viridiplantae</taxon>
        <taxon>Streptophyta</taxon>
        <taxon>Embryophyta</taxon>
        <taxon>Tracheophyta</taxon>
        <taxon>Spermatophyta</taxon>
        <taxon>Magnoliopsida</taxon>
        <taxon>eudicotyledons</taxon>
        <taxon>Gunneridae</taxon>
        <taxon>Pentapetalae</taxon>
        <taxon>asterids</taxon>
        <taxon>lamiids</taxon>
        <taxon>Boraginales</taxon>
        <taxon>Boraginaceae</taxon>
        <taxon>Boraginoideae</taxon>
        <taxon>Lithospermeae</taxon>
        <taxon>Lithospermum</taxon>
    </lineage>
</organism>